<dbReference type="GO" id="GO:0005524">
    <property type="term" value="F:ATP binding"/>
    <property type="evidence" value="ECO:0007669"/>
    <property type="project" value="UniProtKB-UniRule"/>
</dbReference>
<evidence type="ECO:0000313" key="16">
    <source>
        <dbReference type="EMBL" id="ABJ82168.1"/>
    </source>
</evidence>
<evidence type="ECO:0000256" key="8">
    <source>
        <dbReference type="ARBA" id="ARBA00034617"/>
    </source>
</evidence>
<dbReference type="PANTHER" id="PTHR11070:SF2">
    <property type="entry name" value="ATP-DEPENDENT DNA HELICASE SRS2"/>
    <property type="match status" value="1"/>
</dbReference>
<comment type="catalytic activity">
    <reaction evidence="8">
        <text>Couples ATP hydrolysis with the unwinding of duplex DNA by translocating in the 3'-5' direction.</text>
        <dbReference type="EC" id="5.6.2.4"/>
    </reaction>
</comment>
<dbReference type="HOGENOM" id="CLU_004585_5_2_0"/>
<dbReference type="InterPro" id="IPR027417">
    <property type="entry name" value="P-loop_NTPase"/>
</dbReference>
<evidence type="ECO:0000256" key="5">
    <source>
        <dbReference type="ARBA" id="ARBA00022840"/>
    </source>
</evidence>
<keyword evidence="3 12" id="KW-0378">Hydrolase</keyword>
<gene>
    <name evidence="16" type="ordered locus">Acid_1174</name>
</gene>
<dbReference type="FunCoup" id="Q029V8">
    <property type="interactions" value="461"/>
</dbReference>
<dbReference type="STRING" id="234267.Acid_1174"/>
<keyword evidence="6" id="KW-0238">DNA-binding</keyword>
<feature type="binding site" evidence="12">
    <location>
        <begin position="26"/>
        <end position="33"/>
    </location>
    <ligand>
        <name>ATP</name>
        <dbReference type="ChEBI" id="CHEBI:30616"/>
    </ligand>
</feature>
<evidence type="ECO:0000259" key="15">
    <source>
        <dbReference type="PROSITE" id="PS51217"/>
    </source>
</evidence>
<dbReference type="GO" id="GO:0000725">
    <property type="term" value="P:recombinational repair"/>
    <property type="evidence" value="ECO:0007669"/>
    <property type="project" value="TreeGrafter"/>
</dbReference>
<keyword evidence="5 12" id="KW-0067">ATP-binding</keyword>
<dbReference type="SUPFAM" id="SSF52540">
    <property type="entry name" value="P-loop containing nucleoside triphosphate hydrolases"/>
    <property type="match status" value="1"/>
</dbReference>
<dbReference type="CDD" id="cd17932">
    <property type="entry name" value="DEXQc_UvrD"/>
    <property type="match status" value="1"/>
</dbReference>
<evidence type="ECO:0000256" key="3">
    <source>
        <dbReference type="ARBA" id="ARBA00022801"/>
    </source>
</evidence>
<evidence type="ECO:0000259" key="14">
    <source>
        <dbReference type="PROSITE" id="PS51198"/>
    </source>
</evidence>
<feature type="region of interest" description="Disordered" evidence="13">
    <location>
        <begin position="688"/>
        <end position="757"/>
    </location>
</feature>
<evidence type="ECO:0000256" key="12">
    <source>
        <dbReference type="PROSITE-ProRule" id="PRU00560"/>
    </source>
</evidence>
<dbReference type="OrthoDB" id="9810135at2"/>
<dbReference type="Pfam" id="PF00580">
    <property type="entry name" value="UvrD-helicase"/>
    <property type="match status" value="1"/>
</dbReference>
<dbReference type="GO" id="GO:0043138">
    <property type="term" value="F:3'-5' DNA helicase activity"/>
    <property type="evidence" value="ECO:0007669"/>
    <property type="project" value="UniProtKB-EC"/>
</dbReference>
<evidence type="ECO:0000256" key="2">
    <source>
        <dbReference type="ARBA" id="ARBA00022741"/>
    </source>
</evidence>
<evidence type="ECO:0000256" key="13">
    <source>
        <dbReference type="SAM" id="MobiDB-lite"/>
    </source>
</evidence>
<evidence type="ECO:0000256" key="6">
    <source>
        <dbReference type="ARBA" id="ARBA00023125"/>
    </source>
</evidence>
<name>Q029V8_SOLUE</name>
<dbReference type="AlphaFoldDB" id="Q029V8"/>
<feature type="domain" description="UvrD-like helicase C-terminal" evidence="15">
    <location>
        <begin position="293"/>
        <end position="563"/>
    </location>
</feature>
<evidence type="ECO:0000256" key="7">
    <source>
        <dbReference type="ARBA" id="ARBA00023235"/>
    </source>
</evidence>
<dbReference type="InterPro" id="IPR013986">
    <property type="entry name" value="DExx_box_DNA_helicase_dom_sf"/>
</dbReference>
<evidence type="ECO:0000256" key="11">
    <source>
        <dbReference type="ARBA" id="ARBA00048988"/>
    </source>
</evidence>
<keyword evidence="2 12" id="KW-0547">Nucleotide-binding</keyword>
<sequence length="788" mass="89407">MDFLKGLNAQQREAVTHIDGPLLILAGAGSGKTRVITHRIAHIITSRHVPPSAVLAVTFTNKAAKEMRERVAALLEDVPLDSMPTVSTFHSFCVRLLRRDGDPLARVRPGFTRRFTIYDDEDQLQIIKAAYRTLGFDEKEFMQYRAALSRISHAKNTKVTPQEMFRDAVNKESEAVAALYEEYEKALRNANALDFDDLLLEAVRLLRTDDATRESWNRRLSYVMIDEYQDTNRSQYELMRLLTEQHQNVCVVGDEDQSIYSWRGADIKNILDFEKDYPRAKTIRLEQNYRSTKNILAAAGAVVENNKARKGKKLWTESDSGELLGLYAGYDSENEALFIADTTEKYLASNPGDHVAILYRTNSQSRQIEEALRRYGRKYNVVGGFSFYQRAEIKDMVAYLKLASSNVDSVSLMRVINTPARGIGRTTVEQIERYGRDHGLNLWESIERIIDDQQLSTRSQSSLVVFRNLIQELSLVASTSSLPDLIRHILERTGYRKMLQQEKTPESETRLENLDELINAAADAHERGETLGDFLDNAALVADVDSYDEQSPVTLMTLHNAKGLEFPLVFLSGMELGLFPHSRSMNSEEALEEERRLCYVGMTRARKKLVLTWAKMRRRFGGGEQERSTASWFLSEVPENLIFNLGPRDEPGEVDLYSERYDVRQSARRNTYTGKTYNSLDNISQFFGERGLPFKPGQSAPAPPKPDLRTPPQYPRPIGSAPMPMKQVPPPPPPRKGARAGMTVEHPKYGTGTVVRREGEGDDAKITVNFPRYGLKKLVEKYAGLKRN</sequence>
<dbReference type="InterPro" id="IPR014016">
    <property type="entry name" value="UvrD-like_ATP-bd"/>
</dbReference>
<comment type="catalytic activity">
    <reaction evidence="11">
        <text>ATP + H2O = ADP + phosphate + H(+)</text>
        <dbReference type="Rhea" id="RHEA:13065"/>
        <dbReference type="ChEBI" id="CHEBI:15377"/>
        <dbReference type="ChEBI" id="CHEBI:15378"/>
        <dbReference type="ChEBI" id="CHEBI:30616"/>
        <dbReference type="ChEBI" id="CHEBI:43474"/>
        <dbReference type="ChEBI" id="CHEBI:456216"/>
        <dbReference type="EC" id="5.6.2.4"/>
    </reaction>
</comment>
<evidence type="ECO:0000256" key="1">
    <source>
        <dbReference type="ARBA" id="ARBA00009922"/>
    </source>
</evidence>
<keyword evidence="4 12" id="KW-0347">Helicase</keyword>
<dbReference type="InterPro" id="IPR000212">
    <property type="entry name" value="DNA_helicase_UvrD/REP"/>
</dbReference>
<dbReference type="EC" id="5.6.2.4" evidence="9"/>
<reference evidence="16" key="1">
    <citation type="submission" date="2006-10" db="EMBL/GenBank/DDBJ databases">
        <title>Complete sequence of Solibacter usitatus Ellin6076.</title>
        <authorList>
            <consortium name="US DOE Joint Genome Institute"/>
            <person name="Copeland A."/>
            <person name="Lucas S."/>
            <person name="Lapidus A."/>
            <person name="Barry K."/>
            <person name="Detter J.C."/>
            <person name="Glavina del Rio T."/>
            <person name="Hammon N."/>
            <person name="Israni S."/>
            <person name="Dalin E."/>
            <person name="Tice H."/>
            <person name="Pitluck S."/>
            <person name="Thompson L.S."/>
            <person name="Brettin T."/>
            <person name="Bruce D."/>
            <person name="Han C."/>
            <person name="Tapia R."/>
            <person name="Gilna P."/>
            <person name="Schmutz J."/>
            <person name="Larimer F."/>
            <person name="Land M."/>
            <person name="Hauser L."/>
            <person name="Kyrpides N."/>
            <person name="Mikhailova N."/>
            <person name="Janssen P.H."/>
            <person name="Kuske C.R."/>
            <person name="Richardson P."/>
        </authorList>
    </citation>
    <scope>NUCLEOTIDE SEQUENCE</scope>
    <source>
        <strain evidence="16">Ellin6076</strain>
    </source>
</reference>
<accession>Q029V8</accession>
<dbReference type="Gene3D" id="3.40.50.300">
    <property type="entry name" value="P-loop containing nucleotide triphosphate hydrolases"/>
    <property type="match status" value="2"/>
</dbReference>
<evidence type="ECO:0000256" key="9">
    <source>
        <dbReference type="ARBA" id="ARBA00034808"/>
    </source>
</evidence>
<evidence type="ECO:0000256" key="4">
    <source>
        <dbReference type="ARBA" id="ARBA00022806"/>
    </source>
</evidence>
<evidence type="ECO:0000256" key="10">
    <source>
        <dbReference type="ARBA" id="ARBA00034923"/>
    </source>
</evidence>
<dbReference type="GO" id="GO:0033202">
    <property type="term" value="C:DNA helicase complex"/>
    <property type="evidence" value="ECO:0007669"/>
    <property type="project" value="TreeGrafter"/>
</dbReference>
<dbReference type="Gene3D" id="1.10.486.10">
    <property type="entry name" value="PCRA, domain 4"/>
    <property type="match status" value="1"/>
</dbReference>
<dbReference type="eggNOG" id="COG0210">
    <property type="taxonomic scope" value="Bacteria"/>
</dbReference>
<dbReference type="Gene3D" id="1.10.10.160">
    <property type="match status" value="1"/>
</dbReference>
<keyword evidence="7" id="KW-0413">Isomerase</keyword>
<dbReference type="InterPro" id="IPR014017">
    <property type="entry name" value="DNA_helicase_UvrD-like_C"/>
</dbReference>
<dbReference type="InParanoid" id="Q029V8"/>
<organism evidence="16">
    <name type="scientific">Solibacter usitatus (strain Ellin6076)</name>
    <dbReference type="NCBI Taxonomy" id="234267"/>
    <lineage>
        <taxon>Bacteria</taxon>
        <taxon>Pseudomonadati</taxon>
        <taxon>Acidobacteriota</taxon>
        <taxon>Terriglobia</taxon>
        <taxon>Bryobacterales</taxon>
        <taxon>Solibacteraceae</taxon>
        <taxon>Candidatus Solibacter</taxon>
    </lineage>
</organism>
<feature type="domain" description="UvrD-like helicase ATP-binding" evidence="14">
    <location>
        <begin position="5"/>
        <end position="292"/>
    </location>
</feature>
<dbReference type="GO" id="GO:0003677">
    <property type="term" value="F:DNA binding"/>
    <property type="evidence" value="ECO:0007669"/>
    <property type="project" value="UniProtKB-KW"/>
</dbReference>
<protein>
    <recommendedName>
        <fullName evidence="9">DNA 3'-5' helicase</fullName>
        <ecNumber evidence="9">5.6.2.4</ecNumber>
    </recommendedName>
    <alternativeName>
        <fullName evidence="10">DNA 3'-5' helicase II</fullName>
    </alternativeName>
</protein>
<dbReference type="EMBL" id="CP000473">
    <property type="protein sequence ID" value="ABJ82168.1"/>
    <property type="molecule type" value="Genomic_DNA"/>
</dbReference>
<comment type="similarity">
    <text evidence="1">Belongs to the helicase family. UvrD subfamily.</text>
</comment>
<dbReference type="PROSITE" id="PS51217">
    <property type="entry name" value="UVRD_HELICASE_CTER"/>
    <property type="match status" value="1"/>
</dbReference>
<dbReference type="GO" id="GO:0016887">
    <property type="term" value="F:ATP hydrolysis activity"/>
    <property type="evidence" value="ECO:0007669"/>
    <property type="project" value="RHEA"/>
</dbReference>
<dbReference type="PANTHER" id="PTHR11070">
    <property type="entry name" value="UVRD / RECB / PCRA DNA HELICASE FAMILY MEMBER"/>
    <property type="match status" value="1"/>
</dbReference>
<dbReference type="PROSITE" id="PS51198">
    <property type="entry name" value="UVRD_HELICASE_ATP_BIND"/>
    <property type="match status" value="1"/>
</dbReference>
<dbReference type="GO" id="GO:0005829">
    <property type="term" value="C:cytosol"/>
    <property type="evidence" value="ECO:0007669"/>
    <property type="project" value="TreeGrafter"/>
</dbReference>
<dbReference type="KEGG" id="sus:Acid_1174"/>
<dbReference type="Pfam" id="PF13361">
    <property type="entry name" value="UvrD_C"/>
    <property type="match status" value="1"/>
</dbReference>
<proteinExistence type="inferred from homology"/>
<dbReference type="FunFam" id="1.10.486.10:FF:000003">
    <property type="entry name" value="ATP-dependent DNA helicase"/>
    <property type="match status" value="1"/>
</dbReference>
<dbReference type="Pfam" id="PF21196">
    <property type="entry name" value="PcrA_UvrD_tudor"/>
    <property type="match status" value="1"/>
</dbReference>